<feature type="region of interest" description="Disordered" evidence="1">
    <location>
        <begin position="1"/>
        <end position="46"/>
    </location>
</feature>
<dbReference type="AlphaFoldDB" id="A0A9N7VP03"/>
<accession>A0A9N7VP03</accession>
<name>A0A9N7VP03_PLEPL</name>
<dbReference type="Proteomes" id="UP001153269">
    <property type="component" value="Unassembled WGS sequence"/>
</dbReference>
<evidence type="ECO:0000313" key="3">
    <source>
        <dbReference type="Proteomes" id="UP001153269"/>
    </source>
</evidence>
<proteinExistence type="predicted"/>
<evidence type="ECO:0000256" key="1">
    <source>
        <dbReference type="SAM" id="MobiDB-lite"/>
    </source>
</evidence>
<dbReference type="EMBL" id="CADEAL010004099">
    <property type="protein sequence ID" value="CAB1451705.1"/>
    <property type="molecule type" value="Genomic_DNA"/>
</dbReference>
<keyword evidence="3" id="KW-1185">Reference proteome</keyword>
<feature type="compositionally biased region" description="Gly residues" evidence="1">
    <location>
        <begin position="25"/>
        <end position="36"/>
    </location>
</feature>
<organism evidence="2 3">
    <name type="scientific">Pleuronectes platessa</name>
    <name type="common">European plaice</name>
    <dbReference type="NCBI Taxonomy" id="8262"/>
    <lineage>
        <taxon>Eukaryota</taxon>
        <taxon>Metazoa</taxon>
        <taxon>Chordata</taxon>
        <taxon>Craniata</taxon>
        <taxon>Vertebrata</taxon>
        <taxon>Euteleostomi</taxon>
        <taxon>Actinopterygii</taxon>
        <taxon>Neopterygii</taxon>
        <taxon>Teleostei</taxon>
        <taxon>Neoteleostei</taxon>
        <taxon>Acanthomorphata</taxon>
        <taxon>Carangaria</taxon>
        <taxon>Pleuronectiformes</taxon>
        <taxon>Pleuronectoidei</taxon>
        <taxon>Pleuronectidae</taxon>
        <taxon>Pleuronectes</taxon>
    </lineage>
</organism>
<sequence length="162" mass="17575">MEAAAGSSFDDVKETTGLTFPNKKGSGGRGNRGGGEASRARRHRLKANPYTPELQSLFLANARTLTDKMDEIRMRTTASASQRRSTPRELRNKPELCGVPGAAALREGGCGCRSHTGAYGCFWVCPHVFDWGTDCCIRRLLQQHLSQPPVSAGGNSHVETKE</sequence>
<evidence type="ECO:0000313" key="2">
    <source>
        <dbReference type="EMBL" id="CAB1451705.1"/>
    </source>
</evidence>
<reference evidence="2" key="1">
    <citation type="submission" date="2020-03" db="EMBL/GenBank/DDBJ databases">
        <authorList>
            <person name="Weist P."/>
        </authorList>
    </citation>
    <scope>NUCLEOTIDE SEQUENCE</scope>
</reference>
<gene>
    <name evidence="2" type="ORF">PLEPLA_LOCUS39431</name>
</gene>
<feature type="region of interest" description="Disordered" evidence="1">
    <location>
        <begin position="70"/>
        <end position="94"/>
    </location>
</feature>
<comment type="caution">
    <text evidence="2">The sequence shown here is derived from an EMBL/GenBank/DDBJ whole genome shotgun (WGS) entry which is preliminary data.</text>
</comment>
<protein>
    <submittedName>
        <fullName evidence="2">Uncharacterized protein</fullName>
    </submittedName>
</protein>